<evidence type="ECO:0000313" key="3">
    <source>
        <dbReference type="EMBL" id="KAK1416478.1"/>
    </source>
</evidence>
<evidence type="ECO:0000256" key="2">
    <source>
        <dbReference type="ARBA" id="ARBA00008017"/>
    </source>
</evidence>
<gene>
    <name evidence="3" type="ORF">QVD17_32269</name>
</gene>
<dbReference type="InterPro" id="IPR016688">
    <property type="entry name" value="MscS-like_plants/fungi"/>
</dbReference>
<dbReference type="Proteomes" id="UP001229421">
    <property type="component" value="Unassembled WGS sequence"/>
</dbReference>
<name>A0AAD8NQ27_TARER</name>
<comment type="subcellular location">
    <subcellularLocation>
        <location evidence="1">Membrane</location>
        <topology evidence="1">Multi-pass membrane protein</topology>
    </subcellularLocation>
</comment>
<comment type="similarity">
    <text evidence="2">Belongs to the MscS (TC 1.A.23) family.</text>
</comment>
<accession>A0AAD8NQ27</accession>
<comment type="caution">
    <text evidence="3">The sequence shown here is derived from an EMBL/GenBank/DDBJ whole genome shotgun (WGS) entry which is preliminary data.</text>
</comment>
<dbReference type="GO" id="GO:0008381">
    <property type="term" value="F:mechanosensitive monoatomic ion channel activity"/>
    <property type="evidence" value="ECO:0007669"/>
    <property type="project" value="TreeGrafter"/>
</dbReference>
<reference evidence="3" key="1">
    <citation type="journal article" date="2023" name="bioRxiv">
        <title>Improved chromosome-level genome assembly for marigold (Tagetes erecta).</title>
        <authorList>
            <person name="Jiang F."/>
            <person name="Yuan L."/>
            <person name="Wang S."/>
            <person name="Wang H."/>
            <person name="Xu D."/>
            <person name="Wang A."/>
            <person name="Fan W."/>
        </authorList>
    </citation>
    <scope>NUCLEOTIDE SEQUENCE</scope>
    <source>
        <strain evidence="3">WSJ</strain>
        <tissue evidence="3">Leaf</tissue>
    </source>
</reference>
<dbReference type="GO" id="GO:0005886">
    <property type="term" value="C:plasma membrane"/>
    <property type="evidence" value="ECO:0007669"/>
    <property type="project" value="TreeGrafter"/>
</dbReference>
<keyword evidence="4" id="KW-1185">Reference proteome</keyword>
<sequence length="232" mass="26249">MINLGKCETGGEFPSNSAIKEAKISINGDVRRIEVEEDEVLFNYDLPEYLVEFDFDCFAFHIGSTVGGQLAIRDQDFHLSPVWNGSLNAKEDDNEIPIDQLLRMNPKNIHAGIMNEMMEGIRTSRLMILDKAIMHIATQDQAEIEAGNAAQKIFDNIAKPDFNKEALKKIGLFNGASGISKETLENWVIKVFRTPKKKLFNLKHVTSQKLEPLGKGTEYQRQEISEFFTKLV</sequence>
<dbReference type="AlphaFoldDB" id="A0AAD8NQ27"/>
<proteinExistence type="inferred from homology"/>
<evidence type="ECO:0000256" key="1">
    <source>
        <dbReference type="ARBA" id="ARBA00004141"/>
    </source>
</evidence>
<organism evidence="3 4">
    <name type="scientific">Tagetes erecta</name>
    <name type="common">African marigold</name>
    <dbReference type="NCBI Taxonomy" id="13708"/>
    <lineage>
        <taxon>Eukaryota</taxon>
        <taxon>Viridiplantae</taxon>
        <taxon>Streptophyta</taxon>
        <taxon>Embryophyta</taxon>
        <taxon>Tracheophyta</taxon>
        <taxon>Spermatophyta</taxon>
        <taxon>Magnoliopsida</taxon>
        <taxon>eudicotyledons</taxon>
        <taxon>Gunneridae</taxon>
        <taxon>Pentapetalae</taxon>
        <taxon>asterids</taxon>
        <taxon>campanulids</taxon>
        <taxon>Asterales</taxon>
        <taxon>Asteraceae</taxon>
        <taxon>Asteroideae</taxon>
        <taxon>Heliantheae alliance</taxon>
        <taxon>Tageteae</taxon>
        <taxon>Tagetes</taxon>
    </lineage>
</organism>
<dbReference type="PANTHER" id="PTHR31618:SF1">
    <property type="entry name" value="EF-HAND DOMAIN-CONTAINING PROTEIN"/>
    <property type="match status" value="1"/>
</dbReference>
<dbReference type="PANTHER" id="PTHR31618">
    <property type="entry name" value="MECHANOSENSITIVE ION CHANNEL PROTEIN 5"/>
    <property type="match status" value="1"/>
</dbReference>
<dbReference type="GO" id="GO:0006820">
    <property type="term" value="P:monoatomic anion transport"/>
    <property type="evidence" value="ECO:0007669"/>
    <property type="project" value="TreeGrafter"/>
</dbReference>
<evidence type="ECO:0000313" key="4">
    <source>
        <dbReference type="Proteomes" id="UP001229421"/>
    </source>
</evidence>
<dbReference type="EMBL" id="JAUHHV010000008">
    <property type="protein sequence ID" value="KAK1416478.1"/>
    <property type="molecule type" value="Genomic_DNA"/>
</dbReference>
<protein>
    <submittedName>
        <fullName evidence="3">Uncharacterized protein</fullName>
    </submittedName>
</protein>